<dbReference type="PANTHER" id="PTHR33572">
    <property type="entry name" value="SPORE DEVELOPMENT REGULATOR VOSA"/>
    <property type="match status" value="1"/>
</dbReference>
<dbReference type="Pfam" id="PF11754">
    <property type="entry name" value="Velvet"/>
    <property type="match status" value="2"/>
</dbReference>
<feature type="compositionally biased region" description="Pro residues" evidence="6">
    <location>
        <begin position="60"/>
        <end position="69"/>
    </location>
</feature>
<evidence type="ECO:0000256" key="6">
    <source>
        <dbReference type="SAM" id="MobiDB-lite"/>
    </source>
</evidence>
<dbReference type="InterPro" id="IPR037525">
    <property type="entry name" value="Velvet_dom"/>
</dbReference>
<protein>
    <recommendedName>
        <fullName evidence="7">Velvet domain-containing protein</fullName>
    </recommendedName>
</protein>
<organism evidence="8 9">
    <name type="scientific">Venustampulla echinocandica</name>
    <dbReference type="NCBI Taxonomy" id="2656787"/>
    <lineage>
        <taxon>Eukaryota</taxon>
        <taxon>Fungi</taxon>
        <taxon>Dikarya</taxon>
        <taxon>Ascomycota</taxon>
        <taxon>Pezizomycotina</taxon>
        <taxon>Leotiomycetes</taxon>
        <taxon>Helotiales</taxon>
        <taxon>Pleuroascaceae</taxon>
        <taxon>Venustampulla</taxon>
    </lineage>
</organism>
<feature type="domain" description="Velvet" evidence="7">
    <location>
        <begin position="242"/>
        <end position="427"/>
    </location>
</feature>
<feature type="region of interest" description="Disordered" evidence="6">
    <location>
        <begin position="428"/>
        <end position="465"/>
    </location>
</feature>
<dbReference type="Gene3D" id="2.60.40.3960">
    <property type="entry name" value="Velvet domain"/>
    <property type="match status" value="1"/>
</dbReference>
<dbReference type="RefSeq" id="XP_031870095.1">
    <property type="nucleotide sequence ID" value="XM_032013495.1"/>
</dbReference>
<dbReference type="InterPro" id="IPR038491">
    <property type="entry name" value="Velvet_dom_sf"/>
</dbReference>
<proteinExistence type="predicted"/>
<dbReference type="EMBL" id="NPIC01000003">
    <property type="protein sequence ID" value="RDL37439.1"/>
    <property type="molecule type" value="Genomic_DNA"/>
</dbReference>
<dbReference type="InterPro" id="IPR021740">
    <property type="entry name" value="Velvet"/>
</dbReference>
<evidence type="ECO:0000256" key="3">
    <source>
        <dbReference type="ARBA" id="ARBA00023015"/>
    </source>
</evidence>
<evidence type="ECO:0000313" key="8">
    <source>
        <dbReference type="EMBL" id="RDL37439.1"/>
    </source>
</evidence>
<feature type="compositionally biased region" description="Low complexity" evidence="6">
    <location>
        <begin position="198"/>
        <end position="209"/>
    </location>
</feature>
<keyword evidence="2" id="KW-0749">Sporulation</keyword>
<dbReference type="PANTHER" id="PTHR33572:SF17">
    <property type="entry name" value="SEXUAL DEVELOPMENT REGULATOR VELC"/>
    <property type="match status" value="1"/>
</dbReference>
<dbReference type="PROSITE" id="PS51821">
    <property type="entry name" value="VELVET"/>
    <property type="match status" value="1"/>
</dbReference>
<keyword evidence="9" id="KW-1185">Reference proteome</keyword>
<feature type="compositionally biased region" description="Acidic residues" evidence="6">
    <location>
        <begin position="437"/>
        <end position="452"/>
    </location>
</feature>
<feature type="region of interest" description="Disordered" evidence="6">
    <location>
        <begin position="1"/>
        <end position="247"/>
    </location>
</feature>
<dbReference type="Proteomes" id="UP000254866">
    <property type="component" value="Unassembled WGS sequence"/>
</dbReference>
<dbReference type="GO" id="GO:0030435">
    <property type="term" value="P:sporulation resulting in formation of a cellular spore"/>
    <property type="evidence" value="ECO:0007669"/>
    <property type="project" value="UniProtKB-KW"/>
</dbReference>
<dbReference type="STRING" id="2656787.A0A370TPI9"/>
<evidence type="ECO:0000256" key="5">
    <source>
        <dbReference type="ARBA" id="ARBA00023242"/>
    </source>
</evidence>
<evidence type="ECO:0000313" key="9">
    <source>
        <dbReference type="Proteomes" id="UP000254866"/>
    </source>
</evidence>
<dbReference type="AlphaFoldDB" id="A0A370TPI9"/>
<evidence type="ECO:0000256" key="4">
    <source>
        <dbReference type="ARBA" id="ARBA00023163"/>
    </source>
</evidence>
<comment type="caution">
    <text evidence="8">The sequence shown here is derived from an EMBL/GenBank/DDBJ whole genome shotgun (WGS) entry which is preliminary data.</text>
</comment>
<sequence>MSLSEPPRTSAAPRPPDQRHPYPPPPGDKTRLPRELQTTLPPMSSLLPTHERTGPGPAAQKPPYPPRPFPLEQSNHPLWLSELDPAEPVRHIYHPAQPPPTSHSSFYRAEPFLVPTSPLPDLEAPRRVKTPIPQRRQIRKILQRRPESPKAAALDGGSSSSPPIVSNAPYNIPPPPPTKSQTASKLQNKKQPPHNNPTSTSSESQTSKSMQISGLLSDGPRSAHPPLVCNVQANSVSPRPPSSPPRYTIRMRQQPIAARACGFGERDRRVIDPPPILQMTIEDSTASPDEMRAMLRQPCAVVHCTLWDPVANKDDTAMPGTTDKRQQRRLMGTLVSSPFVGKDEYDVEGCFFTFPDLSVRTPGTYSLRFSLMIIDPQRMRMGHSVPVSWVVYSDPFHVYNAKDFGGMRASTELTKKLKHQGCLISVKKGNAKSSSRDDDDDDDDDDGDEEAEDKNSKRPSKRTKR</sequence>
<evidence type="ECO:0000259" key="7">
    <source>
        <dbReference type="PROSITE" id="PS51821"/>
    </source>
</evidence>
<comment type="subcellular location">
    <subcellularLocation>
        <location evidence="1">Nucleus</location>
    </subcellularLocation>
</comment>
<dbReference type="OrthoDB" id="3056235at2759"/>
<evidence type="ECO:0000256" key="1">
    <source>
        <dbReference type="ARBA" id="ARBA00004123"/>
    </source>
</evidence>
<evidence type="ECO:0000256" key="2">
    <source>
        <dbReference type="ARBA" id="ARBA00022969"/>
    </source>
</evidence>
<keyword evidence="5" id="KW-0539">Nucleus</keyword>
<dbReference type="GeneID" id="43597721"/>
<dbReference type="GO" id="GO:0005634">
    <property type="term" value="C:nucleus"/>
    <property type="evidence" value="ECO:0007669"/>
    <property type="project" value="UniProtKB-SubCell"/>
</dbReference>
<keyword evidence="3" id="KW-0805">Transcription regulation</keyword>
<keyword evidence="4" id="KW-0804">Transcription</keyword>
<gene>
    <name evidence="8" type="ORF">BP5553_04872</name>
</gene>
<accession>A0A370TPI9</accession>
<reference evidence="8 9" key="1">
    <citation type="journal article" date="2018" name="IMA Fungus">
        <title>IMA Genome-F 9: Draft genome sequence of Annulohypoxylon stygium, Aspergillus mulundensis, Berkeleyomyces basicola (syn. Thielaviopsis basicola), Ceratocystis smalleyi, two Cercospora beticola strains, Coleophoma cylindrospora, Fusarium fracticaudum, Phialophora cf. hyalina, and Morchella septimelata.</title>
        <authorList>
            <person name="Wingfield B.D."/>
            <person name="Bills G.F."/>
            <person name="Dong Y."/>
            <person name="Huang W."/>
            <person name="Nel W.J."/>
            <person name="Swalarsk-Parry B.S."/>
            <person name="Vaghefi N."/>
            <person name="Wilken P.M."/>
            <person name="An Z."/>
            <person name="de Beer Z.W."/>
            <person name="De Vos L."/>
            <person name="Chen L."/>
            <person name="Duong T.A."/>
            <person name="Gao Y."/>
            <person name="Hammerbacher A."/>
            <person name="Kikkert J.R."/>
            <person name="Li Y."/>
            <person name="Li H."/>
            <person name="Li K."/>
            <person name="Li Q."/>
            <person name="Liu X."/>
            <person name="Ma X."/>
            <person name="Naidoo K."/>
            <person name="Pethybridge S.J."/>
            <person name="Sun J."/>
            <person name="Steenkamp E.T."/>
            <person name="van der Nest M.A."/>
            <person name="van Wyk S."/>
            <person name="Wingfield M.J."/>
            <person name="Xiong C."/>
            <person name="Yue Q."/>
            <person name="Zhang X."/>
        </authorList>
    </citation>
    <scope>NUCLEOTIDE SEQUENCE [LARGE SCALE GENOMIC DNA]</scope>
    <source>
        <strain evidence="8 9">BP 5553</strain>
    </source>
</reference>
<name>A0A370TPI9_9HELO</name>